<evidence type="ECO:0000313" key="2">
    <source>
        <dbReference type="Proteomes" id="UP000735302"/>
    </source>
</evidence>
<dbReference type="EMBL" id="BLXT01004931">
    <property type="protein sequence ID" value="GFO18103.1"/>
    <property type="molecule type" value="Genomic_DNA"/>
</dbReference>
<accession>A0AAV4BGX9</accession>
<gene>
    <name evidence="1" type="ORF">PoB_004460800</name>
</gene>
<comment type="caution">
    <text evidence="1">The sequence shown here is derived from an EMBL/GenBank/DDBJ whole genome shotgun (WGS) entry which is preliminary data.</text>
</comment>
<dbReference type="AlphaFoldDB" id="A0AAV4BGX9"/>
<sequence length="251" mass="28307">MVSKSCHDVVFEAPLSDLTADSKSEPNLVANTLEHIKNAKINLNTIDNLHVQCPSPWEEHQVNVDISLTKQKKEDTSEVARKKEFFRIKEKLSNPYAVFTDGSKLEEKVAAAAYSPERPDCSKATRLRDGASVFSIQGNENVDKLAKAILNRASCSAKLICWSDLKPKVNAYIHTVWQENWDTEGANKLYEVLPNLGEDLYKRGEGAGRKRETVMCTLRVGHRWLTQSYVLKNEEQLFAMPATAFTLYGIF</sequence>
<evidence type="ECO:0000313" key="1">
    <source>
        <dbReference type="EMBL" id="GFO18103.1"/>
    </source>
</evidence>
<proteinExistence type="predicted"/>
<name>A0AAV4BGX9_9GAST</name>
<organism evidence="1 2">
    <name type="scientific">Plakobranchus ocellatus</name>
    <dbReference type="NCBI Taxonomy" id="259542"/>
    <lineage>
        <taxon>Eukaryota</taxon>
        <taxon>Metazoa</taxon>
        <taxon>Spiralia</taxon>
        <taxon>Lophotrochozoa</taxon>
        <taxon>Mollusca</taxon>
        <taxon>Gastropoda</taxon>
        <taxon>Heterobranchia</taxon>
        <taxon>Euthyneura</taxon>
        <taxon>Panpulmonata</taxon>
        <taxon>Sacoglossa</taxon>
        <taxon>Placobranchoidea</taxon>
        <taxon>Plakobranchidae</taxon>
        <taxon>Plakobranchus</taxon>
    </lineage>
</organism>
<keyword evidence="2" id="KW-1185">Reference proteome</keyword>
<protein>
    <submittedName>
        <fullName evidence="1">Ribonuclease hi</fullName>
    </submittedName>
</protein>
<reference evidence="1 2" key="1">
    <citation type="journal article" date="2021" name="Elife">
        <title>Chloroplast acquisition without the gene transfer in kleptoplastic sea slugs, Plakobranchus ocellatus.</title>
        <authorList>
            <person name="Maeda T."/>
            <person name="Takahashi S."/>
            <person name="Yoshida T."/>
            <person name="Shimamura S."/>
            <person name="Takaki Y."/>
            <person name="Nagai Y."/>
            <person name="Toyoda A."/>
            <person name="Suzuki Y."/>
            <person name="Arimoto A."/>
            <person name="Ishii H."/>
            <person name="Satoh N."/>
            <person name="Nishiyama T."/>
            <person name="Hasebe M."/>
            <person name="Maruyama T."/>
            <person name="Minagawa J."/>
            <person name="Obokata J."/>
            <person name="Shigenobu S."/>
        </authorList>
    </citation>
    <scope>NUCLEOTIDE SEQUENCE [LARGE SCALE GENOMIC DNA]</scope>
</reference>
<dbReference type="Proteomes" id="UP000735302">
    <property type="component" value="Unassembled WGS sequence"/>
</dbReference>